<proteinExistence type="predicted"/>
<comment type="caution">
    <text evidence="1">The sequence shown here is derived from an EMBL/GenBank/DDBJ whole genome shotgun (WGS) entry which is preliminary data.</text>
</comment>
<dbReference type="RefSeq" id="WP_301242907.1">
    <property type="nucleotide sequence ID" value="NZ_JAROCC010000005.1"/>
</dbReference>
<reference evidence="1" key="1">
    <citation type="submission" date="2023-03" db="EMBL/GenBank/DDBJ databases">
        <title>MT1 and MT2 Draft Genomes of Novel Species.</title>
        <authorList>
            <person name="Venkateswaran K."/>
        </authorList>
    </citation>
    <scope>NUCLEOTIDE SEQUENCE</scope>
    <source>
        <strain evidence="1">F6_3S_P_2</strain>
    </source>
</reference>
<sequence length="135" mass="16319">MENWKDKLKEKLDKIITSKKLIDYESVVAFFQNQFDLLTEDIKNRDISMVEFRQIEEVTYFTIYNFDLELRKRDKSIDVCRTDPNGNVRLIGEIQFRNGFSYFRSMEDDKSDYLNKVIADNLFQEAYRELWNEEG</sequence>
<dbReference type="Proteomes" id="UP001175097">
    <property type="component" value="Unassembled WGS sequence"/>
</dbReference>
<organism evidence="1 2">
    <name type="scientific">Sporosarcina highlanderae</name>
    <dbReference type="NCBI Taxonomy" id="3035916"/>
    <lineage>
        <taxon>Bacteria</taxon>
        <taxon>Bacillati</taxon>
        <taxon>Bacillota</taxon>
        <taxon>Bacilli</taxon>
        <taxon>Bacillales</taxon>
        <taxon>Caryophanaceae</taxon>
        <taxon>Sporosarcina</taxon>
    </lineage>
</organism>
<protein>
    <submittedName>
        <fullName evidence="1">Uncharacterized protein</fullName>
    </submittedName>
</protein>
<evidence type="ECO:0000313" key="1">
    <source>
        <dbReference type="EMBL" id="MDN4607361.1"/>
    </source>
</evidence>
<dbReference type="EMBL" id="JAROCC010000005">
    <property type="protein sequence ID" value="MDN4607361.1"/>
    <property type="molecule type" value="Genomic_DNA"/>
</dbReference>
<gene>
    <name evidence="1" type="ORF">P5G49_07675</name>
</gene>
<evidence type="ECO:0000313" key="2">
    <source>
        <dbReference type="Proteomes" id="UP001175097"/>
    </source>
</evidence>
<name>A0ABT8JQC7_9BACL</name>
<keyword evidence="2" id="KW-1185">Reference proteome</keyword>
<accession>A0ABT8JQC7</accession>